<comment type="caution">
    <text evidence="7">The sequence shown here is derived from an EMBL/GenBank/DDBJ whole genome shotgun (WGS) entry which is preliminary data.</text>
</comment>
<dbReference type="InterPro" id="IPR012334">
    <property type="entry name" value="Pectin_lyas_fold"/>
</dbReference>
<dbReference type="GO" id="GO:0030248">
    <property type="term" value="F:cellulose binding"/>
    <property type="evidence" value="ECO:0007669"/>
    <property type="project" value="InterPro"/>
</dbReference>
<gene>
    <name evidence="7" type="ORF">IM811_003479</name>
</gene>
<dbReference type="InterPro" id="IPR000254">
    <property type="entry name" value="CBD"/>
</dbReference>
<sequence>MEIKSLLTVNLIASLLSTSVAQQPLWERCGGQDWTGETKCVDGAVCSSTTRTRNASPELQVKARLAPLRSATATGSSASPVAITNSERSASDAPEAGGFRVRLNPNGLRVWDDPDWPVWTVLSQASHSYTSNGVTFTLSTEGTTLKGARYKYVQQRAAAGMGEKMVGEAMSSDAESAPITLTIQGLSAGTHTLATWHNAPHKLASTAALTISVKGSDVLSNLAQSIRQDNLWDSSSSYLTFDVVSATEEVKIIYTPDSSGDKRAYLNGFEIDKADVKTQIQFPYPLHLDEHVDLEGKTSTSVSWKAAKSATSPSYKVYLGTETGSLKLVGSGTSTSATFSSLNTDDYYYWRVDVVSNDNTFIGRENMFRIAHLAFPGAEGHGKRGKVIKVTTLEDGTEPGTLRYALSVATGPRTIIFDVGGVITTTSRLAVSDKYVTVAAQTAPGKGVVIQGMPVGLSGASDNIWRHMRVRPGKVSGETIDGMGMAGSNYAIFDRCSVGWTIDESFSSRSANNITLQRTLISEPLNVAGHKNYPAGTAHGYSASVGGNIGSFHHNLLAHAEGRSWSMAGGLDDAASFNGRLDFRNNVVYNFGHRVTDGGAHQVNFVGNYYKPGPATGSSMTYDLEGTYEDDAPGTQTYYCSGNSMPGVFTQDSTQYVGDGTGQTSNIACRAVIKFSPGPTYQKFYDNEFFKSYVETQTSTEAYKRVLSDVGAQQPVLDDHDTRIIQETLNGSYTYTGSVGNTKGIIDDPADAGGLEDFPTVTRDSSWDSDDDGIADWWDGSTGGEGYTPLEGYINFMAEPHVYVSPSKTVTINLAALASGFSSPSFSVSGPTKGSVSLSGSEASYSAGASAGIDYITVNIKDGEGSTWSRKVGIAIYEGAN</sequence>
<dbReference type="SUPFAM" id="SSF57180">
    <property type="entry name" value="Cellulose-binding domain"/>
    <property type="match status" value="1"/>
</dbReference>
<dbReference type="SUPFAM" id="SSF51126">
    <property type="entry name" value="Pectin lyase-like"/>
    <property type="match status" value="1"/>
</dbReference>
<dbReference type="InterPro" id="IPR052063">
    <property type="entry name" value="Polysaccharide_Lyase_1"/>
</dbReference>
<dbReference type="InterPro" id="IPR035971">
    <property type="entry name" value="CBD_sf"/>
</dbReference>
<keyword evidence="2 5" id="KW-0732">Signal</keyword>
<evidence type="ECO:0000256" key="4">
    <source>
        <dbReference type="SAM" id="MobiDB-lite"/>
    </source>
</evidence>
<dbReference type="Gene3D" id="2.60.40.10">
    <property type="entry name" value="Immunoglobulins"/>
    <property type="match status" value="1"/>
</dbReference>
<evidence type="ECO:0000256" key="5">
    <source>
        <dbReference type="SAM" id="SignalP"/>
    </source>
</evidence>
<dbReference type="Pfam" id="PF00734">
    <property type="entry name" value="CBM_1"/>
    <property type="match status" value="1"/>
</dbReference>
<reference evidence="7" key="1">
    <citation type="submission" date="2020-10" db="EMBL/GenBank/DDBJ databases">
        <title>High-Quality Genome Resource of Clonostachys rosea strain S41 by Oxford Nanopore Long-Read Sequencing.</title>
        <authorList>
            <person name="Wang H."/>
        </authorList>
    </citation>
    <scope>NUCLEOTIDE SEQUENCE</scope>
    <source>
        <strain evidence="7">S41</strain>
    </source>
</reference>
<name>A0A8H7N4U0_BIOOC</name>
<dbReference type="PANTHER" id="PTHR42970">
    <property type="entry name" value="PECTATE LYASE C-RELATED"/>
    <property type="match status" value="1"/>
</dbReference>
<dbReference type="InterPro" id="IPR011050">
    <property type="entry name" value="Pectin_lyase_fold/virulence"/>
</dbReference>
<dbReference type="GO" id="GO:0046872">
    <property type="term" value="F:metal ion binding"/>
    <property type="evidence" value="ECO:0007669"/>
    <property type="project" value="UniProtKB-KW"/>
</dbReference>
<evidence type="ECO:0000256" key="1">
    <source>
        <dbReference type="ARBA" id="ARBA00022723"/>
    </source>
</evidence>
<feature type="chain" id="PRO_5034370429" description="CBM1 domain-containing protein" evidence="5">
    <location>
        <begin position="22"/>
        <end position="881"/>
    </location>
</feature>
<dbReference type="Gene3D" id="2.160.20.10">
    <property type="entry name" value="Single-stranded right-handed beta-helix, Pectin lyase-like"/>
    <property type="match status" value="1"/>
</dbReference>
<dbReference type="PANTHER" id="PTHR42970:SF1">
    <property type="entry name" value="PECTATE LYASE C-RELATED"/>
    <property type="match status" value="1"/>
</dbReference>
<dbReference type="GO" id="GO:0005975">
    <property type="term" value="P:carbohydrate metabolic process"/>
    <property type="evidence" value="ECO:0007669"/>
    <property type="project" value="InterPro"/>
</dbReference>
<dbReference type="EMBL" id="JADCTT010000011">
    <property type="protein sequence ID" value="KAF9746574.1"/>
    <property type="molecule type" value="Genomic_DNA"/>
</dbReference>
<evidence type="ECO:0000313" key="8">
    <source>
        <dbReference type="Proteomes" id="UP000616885"/>
    </source>
</evidence>
<protein>
    <recommendedName>
        <fullName evidence="6">CBM1 domain-containing protein</fullName>
    </recommendedName>
</protein>
<evidence type="ECO:0000256" key="2">
    <source>
        <dbReference type="ARBA" id="ARBA00022729"/>
    </source>
</evidence>
<proteinExistence type="predicted"/>
<evidence type="ECO:0000313" key="7">
    <source>
        <dbReference type="EMBL" id="KAF9746574.1"/>
    </source>
</evidence>
<keyword evidence="1" id="KW-0479">Metal-binding</keyword>
<dbReference type="InterPro" id="IPR013783">
    <property type="entry name" value="Ig-like_fold"/>
</dbReference>
<feature type="signal peptide" evidence="5">
    <location>
        <begin position="1"/>
        <end position="21"/>
    </location>
</feature>
<feature type="region of interest" description="Disordered" evidence="4">
    <location>
        <begin position="71"/>
        <end position="98"/>
    </location>
</feature>
<feature type="compositionally biased region" description="Polar residues" evidence="4">
    <location>
        <begin position="71"/>
        <end position="88"/>
    </location>
</feature>
<dbReference type="AlphaFoldDB" id="A0A8H7N4U0"/>
<keyword evidence="3" id="KW-0325">Glycoprotein</keyword>
<accession>A0A8H7N4U0</accession>
<feature type="domain" description="CBM1" evidence="6">
    <location>
        <begin position="25"/>
        <end position="47"/>
    </location>
</feature>
<organism evidence="7 8">
    <name type="scientific">Bionectria ochroleuca</name>
    <name type="common">Gliocladium roseum</name>
    <dbReference type="NCBI Taxonomy" id="29856"/>
    <lineage>
        <taxon>Eukaryota</taxon>
        <taxon>Fungi</taxon>
        <taxon>Dikarya</taxon>
        <taxon>Ascomycota</taxon>
        <taxon>Pezizomycotina</taxon>
        <taxon>Sordariomycetes</taxon>
        <taxon>Hypocreomycetidae</taxon>
        <taxon>Hypocreales</taxon>
        <taxon>Bionectriaceae</taxon>
        <taxon>Clonostachys</taxon>
    </lineage>
</organism>
<dbReference type="GO" id="GO:0005576">
    <property type="term" value="C:extracellular region"/>
    <property type="evidence" value="ECO:0007669"/>
    <property type="project" value="InterPro"/>
</dbReference>
<evidence type="ECO:0000259" key="6">
    <source>
        <dbReference type="Pfam" id="PF00734"/>
    </source>
</evidence>
<evidence type="ECO:0000256" key="3">
    <source>
        <dbReference type="ARBA" id="ARBA00023180"/>
    </source>
</evidence>
<dbReference type="Proteomes" id="UP000616885">
    <property type="component" value="Unassembled WGS sequence"/>
</dbReference>